<dbReference type="AlphaFoldDB" id="A0A072TL05"/>
<reference evidence="1 3" key="1">
    <citation type="journal article" date="2011" name="Nature">
        <title>The Medicago genome provides insight into the evolution of rhizobial symbioses.</title>
        <authorList>
            <person name="Young N.D."/>
            <person name="Debelle F."/>
            <person name="Oldroyd G.E."/>
            <person name="Geurts R."/>
            <person name="Cannon S.B."/>
            <person name="Udvardi M.K."/>
            <person name="Benedito V.A."/>
            <person name="Mayer K.F."/>
            <person name="Gouzy J."/>
            <person name="Schoof H."/>
            <person name="Van de Peer Y."/>
            <person name="Proost S."/>
            <person name="Cook D.R."/>
            <person name="Meyers B.C."/>
            <person name="Spannagl M."/>
            <person name="Cheung F."/>
            <person name="De Mita S."/>
            <person name="Krishnakumar V."/>
            <person name="Gundlach H."/>
            <person name="Zhou S."/>
            <person name="Mudge J."/>
            <person name="Bharti A.K."/>
            <person name="Murray J.D."/>
            <person name="Naoumkina M.A."/>
            <person name="Rosen B."/>
            <person name="Silverstein K.A."/>
            <person name="Tang H."/>
            <person name="Rombauts S."/>
            <person name="Zhao P.X."/>
            <person name="Zhou P."/>
            <person name="Barbe V."/>
            <person name="Bardou P."/>
            <person name="Bechner M."/>
            <person name="Bellec A."/>
            <person name="Berger A."/>
            <person name="Berges H."/>
            <person name="Bidwell S."/>
            <person name="Bisseling T."/>
            <person name="Choisne N."/>
            <person name="Couloux A."/>
            <person name="Denny R."/>
            <person name="Deshpande S."/>
            <person name="Dai X."/>
            <person name="Doyle J.J."/>
            <person name="Dudez A.M."/>
            <person name="Farmer A.D."/>
            <person name="Fouteau S."/>
            <person name="Franken C."/>
            <person name="Gibelin C."/>
            <person name="Gish J."/>
            <person name="Goldstein S."/>
            <person name="Gonzalez A.J."/>
            <person name="Green P.J."/>
            <person name="Hallab A."/>
            <person name="Hartog M."/>
            <person name="Hua A."/>
            <person name="Humphray S.J."/>
            <person name="Jeong D.H."/>
            <person name="Jing Y."/>
            <person name="Jocker A."/>
            <person name="Kenton S.M."/>
            <person name="Kim D.J."/>
            <person name="Klee K."/>
            <person name="Lai H."/>
            <person name="Lang C."/>
            <person name="Lin S."/>
            <person name="Macmil S.L."/>
            <person name="Magdelenat G."/>
            <person name="Matthews L."/>
            <person name="McCorrison J."/>
            <person name="Monaghan E.L."/>
            <person name="Mun J.H."/>
            <person name="Najar F.Z."/>
            <person name="Nicholson C."/>
            <person name="Noirot C."/>
            <person name="O'Bleness M."/>
            <person name="Paule C.R."/>
            <person name="Poulain J."/>
            <person name="Prion F."/>
            <person name="Qin B."/>
            <person name="Qu C."/>
            <person name="Retzel E.F."/>
            <person name="Riddle C."/>
            <person name="Sallet E."/>
            <person name="Samain S."/>
            <person name="Samson N."/>
            <person name="Sanders I."/>
            <person name="Saurat O."/>
            <person name="Scarpelli C."/>
            <person name="Schiex T."/>
            <person name="Segurens B."/>
            <person name="Severin A.J."/>
            <person name="Sherrier D.J."/>
            <person name="Shi R."/>
            <person name="Sims S."/>
            <person name="Singer S.R."/>
            <person name="Sinharoy S."/>
            <person name="Sterck L."/>
            <person name="Viollet A."/>
            <person name="Wang B.B."/>
            <person name="Wang K."/>
            <person name="Wang M."/>
            <person name="Wang X."/>
            <person name="Warfsmann J."/>
            <person name="Weissenbach J."/>
            <person name="White D.D."/>
            <person name="White J.D."/>
            <person name="Wiley G.B."/>
            <person name="Wincker P."/>
            <person name="Xing Y."/>
            <person name="Yang L."/>
            <person name="Yao Z."/>
            <person name="Ying F."/>
            <person name="Zhai J."/>
            <person name="Zhou L."/>
            <person name="Zuber A."/>
            <person name="Denarie J."/>
            <person name="Dixon R.A."/>
            <person name="May G.D."/>
            <person name="Schwartz D.C."/>
            <person name="Rogers J."/>
            <person name="Quetier F."/>
            <person name="Town C.D."/>
            <person name="Roe B.A."/>
        </authorList>
    </citation>
    <scope>NUCLEOTIDE SEQUENCE [LARGE SCALE GENOMIC DNA]</scope>
    <source>
        <strain evidence="1">A17</strain>
        <strain evidence="2 3">cv. Jemalong A17</strain>
    </source>
</reference>
<protein>
    <submittedName>
        <fullName evidence="1 2">Uncharacterized protein</fullName>
    </submittedName>
</protein>
<dbReference type="EnsemblPlants" id="KEH17548">
    <property type="protein sequence ID" value="KEH17548"/>
    <property type="gene ID" value="MTR_0008s0030"/>
</dbReference>
<dbReference type="HOGENOM" id="CLU_1637932_0_0_1"/>
<name>A0A072TL05_MEDTR</name>
<evidence type="ECO:0000313" key="1">
    <source>
        <dbReference type="EMBL" id="KEH17548.1"/>
    </source>
</evidence>
<keyword evidence="3" id="KW-1185">Reference proteome</keyword>
<evidence type="ECO:0000313" key="3">
    <source>
        <dbReference type="Proteomes" id="UP000002051"/>
    </source>
</evidence>
<proteinExistence type="predicted"/>
<accession>A0A072TL05</accession>
<sequence>MRKEKEKVKTVIEKDKHNLMGISQLNLDVLAAKADAAEIIDVETFQFSYPIATTTSVVINLSDIDYDDDVRILNFVPKNTSFGKRKGSKLYMKHKKSIAKSIHHFVALDDDPPFSSTSLSSSLCRNNFGWPEDRTLKTQVQVSSNLTHQHLSFEEGYGYCIA</sequence>
<dbReference type="Proteomes" id="UP000002051">
    <property type="component" value="Unassembled WGS sequence"/>
</dbReference>
<organism evidence="1 3">
    <name type="scientific">Medicago truncatula</name>
    <name type="common">Barrel medic</name>
    <name type="synonym">Medicago tribuloides</name>
    <dbReference type="NCBI Taxonomy" id="3880"/>
    <lineage>
        <taxon>Eukaryota</taxon>
        <taxon>Viridiplantae</taxon>
        <taxon>Streptophyta</taxon>
        <taxon>Embryophyta</taxon>
        <taxon>Tracheophyta</taxon>
        <taxon>Spermatophyta</taxon>
        <taxon>Magnoliopsida</taxon>
        <taxon>eudicotyledons</taxon>
        <taxon>Gunneridae</taxon>
        <taxon>Pentapetalae</taxon>
        <taxon>rosids</taxon>
        <taxon>fabids</taxon>
        <taxon>Fabales</taxon>
        <taxon>Fabaceae</taxon>
        <taxon>Papilionoideae</taxon>
        <taxon>50 kb inversion clade</taxon>
        <taxon>NPAAA clade</taxon>
        <taxon>Hologalegina</taxon>
        <taxon>IRL clade</taxon>
        <taxon>Trifolieae</taxon>
        <taxon>Medicago</taxon>
    </lineage>
</organism>
<dbReference type="EMBL" id="KL402733">
    <property type="protein sequence ID" value="KEH17548.1"/>
    <property type="molecule type" value="Genomic_DNA"/>
</dbReference>
<gene>
    <name evidence="1" type="ORF">MTR_0008s0030</name>
</gene>
<reference evidence="2" key="3">
    <citation type="submission" date="2015-06" db="UniProtKB">
        <authorList>
            <consortium name="EnsemblPlants"/>
        </authorList>
    </citation>
    <scope>IDENTIFICATION</scope>
    <source>
        <strain evidence="2">cv. Jemalong A17</strain>
    </source>
</reference>
<evidence type="ECO:0000313" key="2">
    <source>
        <dbReference type="EnsemblPlants" id="KEH17548"/>
    </source>
</evidence>
<reference evidence="1 3" key="2">
    <citation type="journal article" date="2014" name="BMC Genomics">
        <title>An improved genome release (version Mt4.0) for the model legume Medicago truncatula.</title>
        <authorList>
            <person name="Tang H."/>
            <person name="Krishnakumar V."/>
            <person name="Bidwell S."/>
            <person name="Rosen B."/>
            <person name="Chan A."/>
            <person name="Zhou S."/>
            <person name="Gentzbittel L."/>
            <person name="Childs K.L."/>
            <person name="Yandell M."/>
            <person name="Gundlach H."/>
            <person name="Mayer K.F."/>
            <person name="Schwartz D.C."/>
            <person name="Town C.D."/>
        </authorList>
    </citation>
    <scope>GENOME REANNOTATION</scope>
    <source>
        <strain evidence="1">A17</strain>
        <strain evidence="2 3">cv. Jemalong A17</strain>
    </source>
</reference>